<dbReference type="Proteomes" id="UP000887569">
    <property type="component" value="Unplaced"/>
</dbReference>
<evidence type="ECO:0000313" key="4">
    <source>
        <dbReference type="WBParaSite" id="PgB03_g054_t02"/>
    </source>
</evidence>
<dbReference type="WBParaSite" id="PgB03_g054_t01">
    <property type="protein sequence ID" value="PgB03_g054_t01"/>
    <property type="gene ID" value="PgB03_g054"/>
</dbReference>
<evidence type="ECO:0000256" key="1">
    <source>
        <dbReference type="SAM" id="MobiDB-lite"/>
    </source>
</evidence>
<accession>A0A914ZGX7</accession>
<dbReference type="WBParaSite" id="PgB03_g054_t02">
    <property type="protein sequence ID" value="PgB03_g054_t02"/>
    <property type="gene ID" value="PgB03_g054"/>
</dbReference>
<reference evidence="3 4" key="1">
    <citation type="submission" date="2022-11" db="UniProtKB">
        <authorList>
            <consortium name="WormBaseParasite"/>
        </authorList>
    </citation>
    <scope>IDENTIFICATION</scope>
</reference>
<evidence type="ECO:0000313" key="2">
    <source>
        <dbReference type="Proteomes" id="UP000887569"/>
    </source>
</evidence>
<keyword evidence="2" id="KW-1185">Reference proteome</keyword>
<protein>
    <submittedName>
        <fullName evidence="3 4">Uncharacterized protein</fullName>
    </submittedName>
</protein>
<sequence length="30" mass="3449">EVHMTSREMRRKPQWPSPARSQGPRSTASP</sequence>
<evidence type="ECO:0000313" key="3">
    <source>
        <dbReference type="WBParaSite" id="PgB03_g054_t01"/>
    </source>
</evidence>
<name>A0A914ZGX7_PARUN</name>
<feature type="region of interest" description="Disordered" evidence="1">
    <location>
        <begin position="1"/>
        <end position="30"/>
    </location>
</feature>
<proteinExistence type="predicted"/>
<organism evidence="2 3">
    <name type="scientific">Parascaris univalens</name>
    <name type="common">Nematode worm</name>
    <dbReference type="NCBI Taxonomy" id="6257"/>
    <lineage>
        <taxon>Eukaryota</taxon>
        <taxon>Metazoa</taxon>
        <taxon>Ecdysozoa</taxon>
        <taxon>Nematoda</taxon>
        <taxon>Chromadorea</taxon>
        <taxon>Rhabditida</taxon>
        <taxon>Spirurina</taxon>
        <taxon>Ascaridomorpha</taxon>
        <taxon>Ascaridoidea</taxon>
        <taxon>Ascarididae</taxon>
        <taxon>Parascaris</taxon>
    </lineage>
</organism>
<dbReference type="AlphaFoldDB" id="A0A914ZGX7"/>
<feature type="compositionally biased region" description="Polar residues" evidence="1">
    <location>
        <begin position="19"/>
        <end position="30"/>
    </location>
</feature>